<dbReference type="InterPro" id="IPR013517">
    <property type="entry name" value="FG-GAP"/>
</dbReference>
<dbReference type="Proteomes" id="UP000297918">
    <property type="component" value="Unassembled WGS sequence"/>
</dbReference>
<evidence type="ECO:0000256" key="2">
    <source>
        <dbReference type="ARBA" id="ARBA00022737"/>
    </source>
</evidence>
<dbReference type="Pfam" id="PF14312">
    <property type="entry name" value="FG-GAP_2"/>
    <property type="match status" value="7"/>
</dbReference>
<proteinExistence type="predicted"/>
<dbReference type="EMBL" id="RQFM01000022">
    <property type="protein sequence ID" value="TGK85240.1"/>
    <property type="molecule type" value="Genomic_DNA"/>
</dbReference>
<dbReference type="PANTHER" id="PTHR36220:SF1">
    <property type="entry name" value="GAMMA TUBULIN COMPLEX COMPONENT C-TERMINAL DOMAIN-CONTAINING PROTEIN"/>
    <property type="match status" value="1"/>
</dbReference>
<protein>
    <recommendedName>
        <fullName evidence="8">Integrin</fullName>
    </recommendedName>
</protein>
<dbReference type="OrthoDB" id="9782766at2"/>
<dbReference type="Gene3D" id="2.130.10.130">
    <property type="entry name" value="Integrin alpha, N-terminal"/>
    <property type="match status" value="5"/>
</dbReference>
<keyword evidence="2" id="KW-0677">Repeat</keyword>
<reference evidence="6 7" key="2">
    <citation type="journal article" date="2019" name="PLoS Negl. Trop. Dis.">
        <title>Revisiting the worldwide diversity of Leptospira species in the environment.</title>
        <authorList>
            <person name="Vincent A.T."/>
            <person name="Schiettekatte O."/>
            <person name="Bourhy P."/>
            <person name="Veyrier F.J."/>
            <person name="Picardeau M."/>
        </authorList>
    </citation>
    <scope>NUCLEOTIDE SEQUENCE [LARGE SCALE GENOMIC DNA]</scope>
    <source>
        <strain evidence="4 6">201800280</strain>
        <strain evidence="7">201800281</strain>
    </source>
</reference>
<evidence type="ECO:0000256" key="1">
    <source>
        <dbReference type="ARBA" id="ARBA00022729"/>
    </source>
</evidence>
<evidence type="ECO:0000256" key="3">
    <source>
        <dbReference type="ARBA" id="ARBA00023180"/>
    </source>
</evidence>
<keyword evidence="3" id="KW-0325">Glycoprotein</keyword>
<evidence type="ECO:0000313" key="7">
    <source>
        <dbReference type="Proteomes" id="UP000297918"/>
    </source>
</evidence>
<dbReference type="InterPro" id="IPR028994">
    <property type="entry name" value="Integrin_alpha_N"/>
</dbReference>
<dbReference type="EMBL" id="RQFL01000024">
    <property type="protein sequence ID" value="TGK91002.1"/>
    <property type="molecule type" value="Genomic_DNA"/>
</dbReference>
<dbReference type="SMART" id="SM00191">
    <property type="entry name" value="Int_alpha"/>
    <property type="match status" value="6"/>
</dbReference>
<reference evidence="5" key="1">
    <citation type="submission" date="2018-10" db="EMBL/GenBank/DDBJ databases">
        <authorList>
            <person name="Vincent A.T."/>
            <person name="Schiettekatte O."/>
            <person name="Bourhy P."/>
            <person name="Veyrier F.J."/>
            <person name="Picardeau M."/>
        </authorList>
    </citation>
    <scope>NUCLEOTIDE SEQUENCE</scope>
    <source>
        <strain evidence="5">201800281</strain>
    </source>
</reference>
<accession>A0A4R9IMY5</accession>
<dbReference type="AlphaFoldDB" id="A0A4R9IMY5"/>
<sequence>MRKGNFKLRSLLMRKITGILLLLFYGSCNPLTLNNPCDQKSKAYIETLLLTSVSETHIPFCGFSVGNSPKLWETQAYLKASNAEANDGFGYSVAISGDTIVVGAPGESSNQTTITNGPTASSDNSLGSAGAAYVYQRSGSSWSQEAYLKPSNLGGTDQFGVSVAIDRDTIVVGANQEDSNQTTITNAPNAIAPNEGATDSGAAYVFQKSGTTWSEQAYLKPSNTGANDQFGISLAISGDTIAVGAYFEDSNQTSITNGSPAPANEGATNAGAVYVFQRSGTTWSEQAYLKPSNMGAGDRFGTTVDIANDTIVVGANLEASNQITITNGSGASANNSAANAGAAYVFRRTGTTWVEEAYLKAPNAEADDQFGNSVAIDGDTIVVGAFSEASNQTTITNGTAASSDNSATLAGAAYVFQRTGSTWSHQAYLKPPNLGADDRFGITVAIEGNTILVGSIFEDNNQTTVTNGTMPNDDNSLSNSGAVYLFQRSGSTWAFRAYIKAPNADVEDRFGNAIAFSGDTAVVGVNLEDSNQKTITNGPTGSTDNSALSSGAAFVFFRK</sequence>
<keyword evidence="1" id="KW-0732">Signal</keyword>
<dbReference type="PANTHER" id="PTHR36220">
    <property type="entry name" value="UNNAMED PRODUCT"/>
    <property type="match status" value="1"/>
</dbReference>
<dbReference type="InterPro" id="IPR013519">
    <property type="entry name" value="Int_alpha_beta-p"/>
</dbReference>
<organism evidence="4 6">
    <name type="scientific">Leptospira bourretii</name>
    <dbReference type="NCBI Taxonomy" id="2484962"/>
    <lineage>
        <taxon>Bacteria</taxon>
        <taxon>Pseudomonadati</taxon>
        <taxon>Spirochaetota</taxon>
        <taxon>Spirochaetia</taxon>
        <taxon>Leptospirales</taxon>
        <taxon>Leptospiraceae</taxon>
        <taxon>Leptospira</taxon>
    </lineage>
</organism>
<dbReference type="Proteomes" id="UP000297394">
    <property type="component" value="Unassembled WGS sequence"/>
</dbReference>
<evidence type="ECO:0000313" key="5">
    <source>
        <dbReference type="EMBL" id="TGK91002.1"/>
    </source>
</evidence>
<keyword evidence="7" id="KW-1185">Reference proteome</keyword>
<evidence type="ECO:0000313" key="4">
    <source>
        <dbReference type="EMBL" id="TGK85240.1"/>
    </source>
</evidence>
<gene>
    <name evidence="4" type="ORF">EHQ23_11285</name>
    <name evidence="5" type="ORF">EHQ26_12890</name>
</gene>
<evidence type="ECO:0008006" key="8">
    <source>
        <dbReference type="Google" id="ProtNLM"/>
    </source>
</evidence>
<comment type="caution">
    <text evidence="4">The sequence shown here is derived from an EMBL/GenBank/DDBJ whole genome shotgun (WGS) entry which is preliminary data.</text>
</comment>
<name>A0A4R9IMY5_9LEPT</name>
<evidence type="ECO:0000313" key="6">
    <source>
        <dbReference type="Proteomes" id="UP000297394"/>
    </source>
</evidence>